<sequence>MGNTVTIAFVTSKKQLGKSENTVFKLKYPVYWCSSDCWAMKVAPFDLNCAAPASSPEEPHLVVHLGLAPI</sequence>
<reference evidence="1 2" key="1">
    <citation type="journal article" date="2022" name="DNA Res.">
        <title>Chromosomal-level genome assembly of the orchid tree Bauhinia variegata (Leguminosae; Cercidoideae) supports the allotetraploid origin hypothesis of Bauhinia.</title>
        <authorList>
            <person name="Zhong Y."/>
            <person name="Chen Y."/>
            <person name="Zheng D."/>
            <person name="Pang J."/>
            <person name="Liu Y."/>
            <person name="Luo S."/>
            <person name="Meng S."/>
            <person name="Qian L."/>
            <person name="Wei D."/>
            <person name="Dai S."/>
            <person name="Zhou R."/>
        </authorList>
    </citation>
    <scope>NUCLEOTIDE SEQUENCE [LARGE SCALE GENOMIC DNA]</scope>
    <source>
        <strain evidence="1">BV-YZ2020</strain>
    </source>
</reference>
<accession>A0ACB9PY20</accession>
<comment type="caution">
    <text evidence="1">The sequence shown here is derived from an EMBL/GenBank/DDBJ whole genome shotgun (WGS) entry which is preliminary data.</text>
</comment>
<evidence type="ECO:0000313" key="1">
    <source>
        <dbReference type="EMBL" id="KAI4353426.1"/>
    </source>
</evidence>
<keyword evidence="2" id="KW-1185">Reference proteome</keyword>
<organism evidence="1 2">
    <name type="scientific">Bauhinia variegata</name>
    <name type="common">Purple orchid tree</name>
    <name type="synonym">Phanera variegata</name>
    <dbReference type="NCBI Taxonomy" id="167791"/>
    <lineage>
        <taxon>Eukaryota</taxon>
        <taxon>Viridiplantae</taxon>
        <taxon>Streptophyta</taxon>
        <taxon>Embryophyta</taxon>
        <taxon>Tracheophyta</taxon>
        <taxon>Spermatophyta</taxon>
        <taxon>Magnoliopsida</taxon>
        <taxon>eudicotyledons</taxon>
        <taxon>Gunneridae</taxon>
        <taxon>Pentapetalae</taxon>
        <taxon>rosids</taxon>
        <taxon>fabids</taxon>
        <taxon>Fabales</taxon>
        <taxon>Fabaceae</taxon>
        <taxon>Cercidoideae</taxon>
        <taxon>Cercideae</taxon>
        <taxon>Bauhiniinae</taxon>
        <taxon>Bauhinia</taxon>
    </lineage>
</organism>
<evidence type="ECO:0000313" key="2">
    <source>
        <dbReference type="Proteomes" id="UP000828941"/>
    </source>
</evidence>
<protein>
    <submittedName>
        <fullName evidence="1">Uncharacterized protein</fullName>
    </submittedName>
</protein>
<dbReference type="EMBL" id="CM039427">
    <property type="protein sequence ID" value="KAI4353426.1"/>
    <property type="molecule type" value="Genomic_DNA"/>
</dbReference>
<gene>
    <name evidence="1" type="ORF">L6164_002378</name>
</gene>
<name>A0ACB9PY20_BAUVA</name>
<dbReference type="Proteomes" id="UP000828941">
    <property type="component" value="Chromosome 2"/>
</dbReference>
<proteinExistence type="predicted"/>